<dbReference type="InterPro" id="IPR035625">
    <property type="entry name" value="Tfc3-like_eWH"/>
</dbReference>
<feature type="domain" description="General transcription factor 3C polypeptide 1 winged-helix" evidence="9">
    <location>
        <begin position="1"/>
        <end position="61"/>
    </location>
</feature>
<keyword evidence="12" id="KW-1185">Reference proteome</keyword>
<dbReference type="InterPro" id="IPR007309">
    <property type="entry name" value="TFIIIC_Bblock-bd"/>
</dbReference>
<dbReference type="InterPro" id="IPR056428">
    <property type="entry name" value="WH_GTF3C1"/>
</dbReference>
<feature type="transmembrane region" description="Helical" evidence="7">
    <location>
        <begin position="337"/>
        <end position="358"/>
    </location>
</feature>
<feature type="compositionally biased region" description="Basic and acidic residues" evidence="6">
    <location>
        <begin position="994"/>
        <end position="1008"/>
    </location>
</feature>
<evidence type="ECO:0000259" key="9">
    <source>
        <dbReference type="Pfam" id="PF23704"/>
    </source>
</evidence>
<dbReference type="Ensembl" id="ENSKMAT00000013088.1">
    <property type="protein sequence ID" value="ENSKMAP00000012895.1"/>
    <property type="gene ID" value="ENSKMAG00000009615.1"/>
</dbReference>
<dbReference type="GO" id="GO:0000127">
    <property type="term" value="C:transcription factor TFIIIC complex"/>
    <property type="evidence" value="ECO:0007669"/>
    <property type="project" value="InterPro"/>
</dbReference>
<dbReference type="Pfam" id="PF23704">
    <property type="entry name" value="WHD_GTF3C1_N"/>
    <property type="match status" value="1"/>
</dbReference>
<feature type="region of interest" description="Disordered" evidence="6">
    <location>
        <begin position="670"/>
        <end position="692"/>
    </location>
</feature>
<keyword evidence="3" id="KW-0238">DNA-binding</keyword>
<evidence type="ECO:0000259" key="8">
    <source>
        <dbReference type="Pfam" id="PF04182"/>
    </source>
</evidence>
<evidence type="ECO:0000256" key="3">
    <source>
        <dbReference type="ARBA" id="ARBA00023125"/>
    </source>
</evidence>
<sequence>MDSLSIVEDEVALEGLDGITIPTLWIRLENRQPAFPLKLDDSTKGFIWKCLVNNTDLRLYELPQEREDVELFDRFKAIDPETGIETGEKFSDDCRDIYPVHIIPENKNGIQGSCSFFKERKDVTKQIRSKSLTPIISLEEALKRYGRKLVIVASQPLRFRTLIGAERDPDLKLSSDSYCVLERVGRARWQGELQRDLHGGLFNADARKFHYFRKSLVKHDLITMQSYVKRLKTGQQQHSILLLLKRFHVNRRTKYDILMECVSNFLQQSPEQFATVDMLKEYLNLNENSFKRLFNYLRSGKVIEFCQYPLEDLDPNAGPCTNKNGTFNHAKAHSANLYFFLFFVFSFFLFISVLSSGAKGCSQRDISSRMNIGHLESRMVWRKLQRDGVIKVRSLQYSVCFVRVVLFSCIIFFFFFFLPDQTPVEEDRQSKSTPASSVPQSDAGNAAENTANNKIFVVVDNVFQSQVNRMSHFQWFVSSFGSGKLKLAVLALLPFLQRSHETYRLLKRKNLIVEAVRNSKIIEGFFPLQKLINDEEKQDGVSTKCCKKTILRLVHTLFREGLLKLYTTTVIQDGISKKVDIIVHPSIQPDDERVKQLIEQIRFKISSSASAMTPSLKCLSSTCLNAPLRLVVVRGLGKSLGYQPKMQRLHVIHSFLWYLIYEHPLRNGSAGTNSASEAPAEPNASSSDVRLQDGEAQPDLKETEIYVDEDSWKRFVPPVRVRKDFTSGWAMVCDILLCLPLSVFVQFTQINYMVDGLEEYVSDLVKQHYLVRSLPAQTKRQLLYKRKYIHMFHENLQRLAYMGLLQFAPIEKFKEKDQVCVYLKRNVTIVDTTSCEPHYWLVTEPPDKPFETRHYTFNSTEDVERYWFDLMCVCLNTPLGTQIHNHRSMSFNIIWKIIMGSWEVCDDGSIPGDRKGAAGLDSEFFAHLKRNWLWTNHLLACKTVLNQQKYMLAAGEVVGMEPASRNQQLVGGKGQRRKRSKKEVVKAPRKRRKGAEAPKKRTPAHDEADHKALKMMTKQRVQWSVQEDSVIMLCSVASHLLNSKLKRAFVPYCVVRDQLHAEFEISVDKTSLAVGRRTRYILKNPQTRLNYRICLAEVYQDKTLMSQLEDNKPADPDKPEVCLCVCVCVCVCFRLTVDSLTRDSNVSTRFVSGLCQSLLGVHDIHAIVLHNLIQSTLAMTNSQMKTSRSFQTFHTYSRYDQELLCQVFLSSRKRRLLNRRRVGQYFSPKKNRGLPILPMSFQLSQTYYRRFLWRFPQSLCTDSFCFLRTRASEDPPDVSDMLRFSLNSPGGACVASLSLMSLGLLSVFVSIPKQIVVVDSNLVDNDVAKSMAALEEEDDDDDEDGNEECEGKKRLQVTSHQASHTNYLLMRGYCSPGIVKLRNLSTNDNIVVESCIVRLKLRDTPAHHRLLPASAPPLNLTKCGPSLLPSILTSSVRSPASPPPSAEECQRLFIQERGYTAQDVDAWARLRRSLDEAGEKGVDARDLRRAHAQLQEPQSGRTRSLLFFLLQDLQESLQVVRVGSVSVRWVLMQHADPWLLSVNCKQLPQSHLTSERRPFPKSRYNIPFMRKRCSRELRGEAEEPPAKKPAVDTEKVSDGEKTKGSPADVTEIPDEKERQQETAEGGGELQSLDEEGKVQTLSLTSERPVILFIFSYFSFLHSFSTPHRESVSFISRPWRFIDGKLNRPVCKGILEAILFHIMSRPGLAQQALLDHYKDVLQPVAVLDLVQALLELGCVTKRTLAKAPKPSLFARSARQTKSEATFEEADTVFYEPTVSCCLRLCQVLPNERHWNDFAP</sequence>
<feature type="region of interest" description="Disordered" evidence="6">
    <location>
        <begin position="964"/>
        <end position="1008"/>
    </location>
</feature>
<feature type="domain" description="B-block binding subunit of TFIIIC" evidence="8">
    <location>
        <begin position="176"/>
        <end position="249"/>
    </location>
</feature>
<feature type="transmembrane region" description="Helical" evidence="7">
    <location>
        <begin position="400"/>
        <end position="418"/>
    </location>
</feature>
<reference evidence="11" key="2">
    <citation type="submission" date="2025-09" db="UniProtKB">
        <authorList>
            <consortium name="Ensembl"/>
        </authorList>
    </citation>
    <scope>IDENTIFICATION</scope>
</reference>
<dbReference type="CDD" id="cd16169">
    <property type="entry name" value="Tau138_eWH"/>
    <property type="match status" value="1"/>
</dbReference>
<evidence type="ECO:0000256" key="5">
    <source>
        <dbReference type="ARBA" id="ARBA00023242"/>
    </source>
</evidence>
<dbReference type="InterPro" id="IPR044210">
    <property type="entry name" value="Tfc3-like"/>
</dbReference>
<evidence type="ECO:0000256" key="1">
    <source>
        <dbReference type="ARBA" id="ARBA00004123"/>
    </source>
</evidence>
<dbReference type="GeneTree" id="ENSGT00390000008664"/>
<name>A0A3Q3AAB1_KRYMA</name>
<proteinExistence type="predicted"/>
<accession>A0A3Q3AAB1</accession>
<evidence type="ECO:0000256" key="2">
    <source>
        <dbReference type="ARBA" id="ARBA00022553"/>
    </source>
</evidence>
<dbReference type="InterPro" id="IPR056467">
    <property type="entry name" value="eWH_GTF3C1"/>
</dbReference>
<comment type="subcellular location">
    <subcellularLocation>
        <location evidence="1">Nucleus</location>
    </subcellularLocation>
</comment>
<organism evidence="11 12">
    <name type="scientific">Kryptolebias marmoratus</name>
    <name type="common">Mangrove killifish</name>
    <name type="synonym">Rivulus marmoratus</name>
    <dbReference type="NCBI Taxonomy" id="37003"/>
    <lineage>
        <taxon>Eukaryota</taxon>
        <taxon>Metazoa</taxon>
        <taxon>Chordata</taxon>
        <taxon>Craniata</taxon>
        <taxon>Vertebrata</taxon>
        <taxon>Euteleostomi</taxon>
        <taxon>Actinopterygii</taxon>
        <taxon>Neopterygii</taxon>
        <taxon>Teleostei</taxon>
        <taxon>Neoteleostei</taxon>
        <taxon>Acanthomorphata</taxon>
        <taxon>Ovalentaria</taxon>
        <taxon>Atherinomorphae</taxon>
        <taxon>Cyprinodontiformes</taxon>
        <taxon>Rivulidae</taxon>
        <taxon>Kryptolebias</taxon>
    </lineage>
</organism>
<evidence type="ECO:0000256" key="4">
    <source>
        <dbReference type="ARBA" id="ARBA00023163"/>
    </source>
</evidence>
<dbReference type="Proteomes" id="UP000264800">
    <property type="component" value="Unplaced"/>
</dbReference>
<keyword evidence="5" id="KW-0539">Nucleus</keyword>
<reference evidence="11" key="1">
    <citation type="submission" date="2025-08" db="UniProtKB">
        <authorList>
            <consortium name="Ensembl"/>
        </authorList>
    </citation>
    <scope>IDENTIFICATION</scope>
</reference>
<dbReference type="GO" id="GO:0006384">
    <property type="term" value="P:transcription initiation at RNA polymerase III promoter"/>
    <property type="evidence" value="ECO:0007669"/>
    <property type="project" value="InterPro"/>
</dbReference>
<dbReference type="GO" id="GO:0005634">
    <property type="term" value="C:nucleus"/>
    <property type="evidence" value="ECO:0007669"/>
    <property type="project" value="UniProtKB-SubCell"/>
</dbReference>
<evidence type="ECO:0000313" key="11">
    <source>
        <dbReference type="Ensembl" id="ENSKMAP00000012895.1"/>
    </source>
</evidence>
<dbReference type="Pfam" id="PF04182">
    <property type="entry name" value="B-block_TFIIIC"/>
    <property type="match status" value="1"/>
</dbReference>
<keyword evidence="2" id="KW-0597">Phosphoprotein</keyword>
<evidence type="ECO:0000259" key="10">
    <source>
        <dbReference type="Pfam" id="PF24101"/>
    </source>
</evidence>
<feature type="domain" description="GTF3C1 extended winged-helix" evidence="10">
    <location>
        <begin position="500"/>
        <end position="608"/>
    </location>
</feature>
<evidence type="ECO:0000313" key="12">
    <source>
        <dbReference type="Proteomes" id="UP000264800"/>
    </source>
</evidence>
<dbReference type="OMA" id="TIIQDGI"/>
<dbReference type="GO" id="GO:0003677">
    <property type="term" value="F:DNA binding"/>
    <property type="evidence" value="ECO:0007669"/>
    <property type="project" value="UniProtKB-KW"/>
</dbReference>
<keyword evidence="7" id="KW-0472">Membrane</keyword>
<feature type="compositionally biased region" description="Basic and acidic residues" evidence="6">
    <location>
        <begin position="1577"/>
        <end position="1603"/>
    </location>
</feature>
<dbReference type="PANTHER" id="PTHR15180:SF1">
    <property type="entry name" value="GENERAL TRANSCRIPTION FACTOR 3C POLYPEPTIDE 1"/>
    <property type="match status" value="1"/>
</dbReference>
<keyword evidence="4" id="KW-0804">Transcription</keyword>
<feature type="compositionally biased region" description="Basic residues" evidence="6">
    <location>
        <begin position="974"/>
        <end position="993"/>
    </location>
</feature>
<dbReference type="STRING" id="37003.ENSKMAP00000012895"/>
<dbReference type="GO" id="GO:0042791">
    <property type="term" value="P:5S class rRNA transcription by RNA polymerase III"/>
    <property type="evidence" value="ECO:0007669"/>
    <property type="project" value="TreeGrafter"/>
</dbReference>
<feature type="compositionally biased region" description="Low complexity" evidence="6">
    <location>
        <begin position="673"/>
        <end position="687"/>
    </location>
</feature>
<feature type="region of interest" description="Disordered" evidence="6">
    <location>
        <begin position="1577"/>
        <end position="1635"/>
    </location>
</feature>
<protein>
    <submittedName>
        <fullName evidence="11">Ral transcription factor IIIC subunit 1</fullName>
    </submittedName>
</protein>
<dbReference type="PANTHER" id="PTHR15180">
    <property type="entry name" value="GENERAL TRANSCRIPTION FACTOR 3C POLYPEPTIDE 1"/>
    <property type="match status" value="1"/>
</dbReference>
<keyword evidence="7" id="KW-1133">Transmembrane helix</keyword>
<evidence type="ECO:0000256" key="7">
    <source>
        <dbReference type="SAM" id="Phobius"/>
    </source>
</evidence>
<keyword evidence="7" id="KW-0812">Transmembrane</keyword>
<dbReference type="Pfam" id="PF24101">
    <property type="entry name" value="WHD_GTF3C1"/>
    <property type="match status" value="1"/>
</dbReference>
<evidence type="ECO:0000256" key="6">
    <source>
        <dbReference type="SAM" id="MobiDB-lite"/>
    </source>
</evidence>